<keyword evidence="1" id="KW-1133">Transmembrane helix</keyword>
<protein>
    <submittedName>
        <fullName evidence="2">Uncharacterized protein</fullName>
    </submittedName>
</protein>
<dbReference type="Proteomes" id="UP000799440">
    <property type="component" value="Unassembled WGS sequence"/>
</dbReference>
<name>A0A6A6VDG4_9PLEO</name>
<accession>A0A6A6VDG4</accession>
<feature type="transmembrane region" description="Helical" evidence="1">
    <location>
        <begin position="20"/>
        <end position="36"/>
    </location>
</feature>
<proteinExistence type="predicted"/>
<evidence type="ECO:0000313" key="2">
    <source>
        <dbReference type="EMBL" id="KAF2747241.1"/>
    </source>
</evidence>
<keyword evidence="1" id="KW-0812">Transmembrane</keyword>
<evidence type="ECO:0000313" key="3">
    <source>
        <dbReference type="Proteomes" id="UP000799440"/>
    </source>
</evidence>
<evidence type="ECO:0000256" key="1">
    <source>
        <dbReference type="SAM" id="Phobius"/>
    </source>
</evidence>
<keyword evidence="3" id="KW-1185">Reference proteome</keyword>
<sequence>MWVCGQGATVTTVRTTYPSGSRITFCLIFFNLIYIIRHTPIWDKQDTQPLLCD</sequence>
<gene>
    <name evidence="2" type="ORF">M011DRAFT_423553</name>
</gene>
<dbReference type="AlphaFoldDB" id="A0A6A6VDG4"/>
<keyword evidence="1" id="KW-0472">Membrane</keyword>
<organism evidence="2 3">
    <name type="scientific">Sporormia fimetaria CBS 119925</name>
    <dbReference type="NCBI Taxonomy" id="1340428"/>
    <lineage>
        <taxon>Eukaryota</taxon>
        <taxon>Fungi</taxon>
        <taxon>Dikarya</taxon>
        <taxon>Ascomycota</taxon>
        <taxon>Pezizomycotina</taxon>
        <taxon>Dothideomycetes</taxon>
        <taxon>Pleosporomycetidae</taxon>
        <taxon>Pleosporales</taxon>
        <taxon>Sporormiaceae</taxon>
        <taxon>Sporormia</taxon>
    </lineage>
</organism>
<dbReference type="EMBL" id="MU006573">
    <property type="protein sequence ID" value="KAF2747241.1"/>
    <property type="molecule type" value="Genomic_DNA"/>
</dbReference>
<reference evidence="2" key="1">
    <citation type="journal article" date="2020" name="Stud. Mycol.">
        <title>101 Dothideomycetes genomes: a test case for predicting lifestyles and emergence of pathogens.</title>
        <authorList>
            <person name="Haridas S."/>
            <person name="Albert R."/>
            <person name="Binder M."/>
            <person name="Bloem J."/>
            <person name="Labutti K."/>
            <person name="Salamov A."/>
            <person name="Andreopoulos B."/>
            <person name="Baker S."/>
            <person name="Barry K."/>
            <person name="Bills G."/>
            <person name="Bluhm B."/>
            <person name="Cannon C."/>
            <person name="Castanera R."/>
            <person name="Culley D."/>
            <person name="Daum C."/>
            <person name="Ezra D."/>
            <person name="Gonzalez J."/>
            <person name="Henrissat B."/>
            <person name="Kuo A."/>
            <person name="Liang C."/>
            <person name="Lipzen A."/>
            <person name="Lutzoni F."/>
            <person name="Magnuson J."/>
            <person name="Mondo S."/>
            <person name="Nolan M."/>
            <person name="Ohm R."/>
            <person name="Pangilinan J."/>
            <person name="Park H.-J."/>
            <person name="Ramirez L."/>
            <person name="Alfaro M."/>
            <person name="Sun H."/>
            <person name="Tritt A."/>
            <person name="Yoshinaga Y."/>
            <person name="Zwiers L.-H."/>
            <person name="Turgeon B."/>
            <person name="Goodwin S."/>
            <person name="Spatafora J."/>
            <person name="Crous P."/>
            <person name="Grigoriev I."/>
        </authorList>
    </citation>
    <scope>NUCLEOTIDE SEQUENCE</scope>
    <source>
        <strain evidence="2">CBS 119925</strain>
    </source>
</reference>